<evidence type="ECO:0000256" key="1">
    <source>
        <dbReference type="ARBA" id="ARBA00034736"/>
    </source>
</evidence>
<proteinExistence type="inferred from homology"/>
<dbReference type="Pfam" id="PF10521">
    <property type="entry name" value="Tti2"/>
    <property type="match status" value="1"/>
</dbReference>
<sequence>MADVTSVLKTLEIPSEFSLAEDAKTSDITLQLRIWKDFALQGLRELQRLNLEATLLSRSTDSVSTLAQIIPFEGTSEWTSESHRTIAQELLKPLAPPDAELVSEILIQHVKPAFMTAPHPMLDTETGRKLPRTAGGSLATQDFYEHQRWKSKPWVADLVSWCIRNLGSSDYERYWHLIIPPTMTMLDDLNGAWRIRGVELVSELLEHVPPELLRRTGVDRLISSVSLHNVMGFLHNPETPHLIEIAVPVFIQFVKKTTAPGSSARFEELSSLLGKGIIGTVWAYASKDQATIEVSVKCLPLIFAELGIGAARYMKSIVPQLLFLIVPEEFRVIPPSSQLAALSALTALITHMPTRISGRKADILDGVCRRWVVTQETHRNNEMEAALKGVCRALEAACPELKEDDYPFFLGLDRELFGDLLESAS</sequence>
<dbReference type="SUPFAM" id="SSF48371">
    <property type="entry name" value="ARM repeat"/>
    <property type="match status" value="1"/>
</dbReference>
<accession>A0A166EJ50</accession>
<dbReference type="GO" id="GO:0005829">
    <property type="term" value="C:cytosol"/>
    <property type="evidence" value="ECO:0007669"/>
    <property type="project" value="TreeGrafter"/>
</dbReference>
<dbReference type="OrthoDB" id="6417021at2759"/>
<dbReference type="STRING" id="1314776.A0A166EJ50"/>
<dbReference type="AlphaFoldDB" id="A0A166EJ50"/>
<keyword evidence="3" id="KW-1185">Reference proteome</keyword>
<dbReference type="EMBL" id="KV428043">
    <property type="protein sequence ID" value="KZT39652.1"/>
    <property type="molecule type" value="Genomic_DNA"/>
</dbReference>
<organism evidence="2 3">
    <name type="scientific">Sistotremastrum suecicum HHB10207 ss-3</name>
    <dbReference type="NCBI Taxonomy" id="1314776"/>
    <lineage>
        <taxon>Eukaryota</taxon>
        <taxon>Fungi</taxon>
        <taxon>Dikarya</taxon>
        <taxon>Basidiomycota</taxon>
        <taxon>Agaricomycotina</taxon>
        <taxon>Agaricomycetes</taxon>
        <taxon>Sistotremastrales</taxon>
        <taxon>Sistotremastraceae</taxon>
        <taxon>Sistotremastrum</taxon>
    </lineage>
</organism>
<dbReference type="GO" id="GO:0110078">
    <property type="term" value="C:TTT Hsp90 cochaperone complex"/>
    <property type="evidence" value="ECO:0007669"/>
    <property type="project" value="InterPro"/>
</dbReference>
<evidence type="ECO:0008006" key="4">
    <source>
        <dbReference type="Google" id="ProtNLM"/>
    </source>
</evidence>
<evidence type="ECO:0000313" key="3">
    <source>
        <dbReference type="Proteomes" id="UP000076798"/>
    </source>
</evidence>
<dbReference type="PANTHER" id="PTHR32226:SF2">
    <property type="entry name" value="TELO2-INTERACTING PROTEIN 2"/>
    <property type="match status" value="1"/>
</dbReference>
<evidence type="ECO:0000313" key="2">
    <source>
        <dbReference type="EMBL" id="KZT39652.1"/>
    </source>
</evidence>
<comment type="similarity">
    <text evidence="1">Belongs to the TTI2 family.</text>
</comment>
<dbReference type="InterPro" id="IPR018870">
    <property type="entry name" value="Tti2"/>
</dbReference>
<dbReference type="Proteomes" id="UP000076798">
    <property type="component" value="Unassembled WGS sequence"/>
</dbReference>
<dbReference type="InterPro" id="IPR016024">
    <property type="entry name" value="ARM-type_fold"/>
</dbReference>
<dbReference type="PANTHER" id="PTHR32226">
    <property type="entry name" value="TELO2-INTERACTING PROTEIN 2"/>
    <property type="match status" value="1"/>
</dbReference>
<name>A0A166EJ50_9AGAM</name>
<dbReference type="GO" id="GO:0005634">
    <property type="term" value="C:nucleus"/>
    <property type="evidence" value="ECO:0007669"/>
    <property type="project" value="TreeGrafter"/>
</dbReference>
<protein>
    <recommendedName>
        <fullName evidence="4">ARM repeat-containing protein</fullName>
    </recommendedName>
</protein>
<gene>
    <name evidence="2" type="ORF">SISSUDRAFT_1019982</name>
</gene>
<reference evidence="2 3" key="1">
    <citation type="journal article" date="2016" name="Mol. Biol. Evol.">
        <title>Comparative Genomics of Early-Diverging Mushroom-Forming Fungi Provides Insights into the Origins of Lignocellulose Decay Capabilities.</title>
        <authorList>
            <person name="Nagy L.G."/>
            <person name="Riley R."/>
            <person name="Tritt A."/>
            <person name="Adam C."/>
            <person name="Daum C."/>
            <person name="Floudas D."/>
            <person name="Sun H."/>
            <person name="Yadav J.S."/>
            <person name="Pangilinan J."/>
            <person name="Larsson K.H."/>
            <person name="Matsuura K."/>
            <person name="Barry K."/>
            <person name="Labutti K."/>
            <person name="Kuo R."/>
            <person name="Ohm R.A."/>
            <person name="Bhattacharya S.S."/>
            <person name="Shirouzu T."/>
            <person name="Yoshinaga Y."/>
            <person name="Martin F.M."/>
            <person name="Grigoriev I.V."/>
            <person name="Hibbett D.S."/>
        </authorList>
    </citation>
    <scope>NUCLEOTIDE SEQUENCE [LARGE SCALE GENOMIC DNA]</scope>
    <source>
        <strain evidence="2 3">HHB10207 ss-3</strain>
    </source>
</reference>